<organism evidence="2 3">
    <name type="scientific">Tropilaelaps mercedesae</name>
    <dbReference type="NCBI Taxonomy" id="418985"/>
    <lineage>
        <taxon>Eukaryota</taxon>
        <taxon>Metazoa</taxon>
        <taxon>Ecdysozoa</taxon>
        <taxon>Arthropoda</taxon>
        <taxon>Chelicerata</taxon>
        <taxon>Arachnida</taxon>
        <taxon>Acari</taxon>
        <taxon>Parasitiformes</taxon>
        <taxon>Mesostigmata</taxon>
        <taxon>Gamasina</taxon>
        <taxon>Dermanyssoidea</taxon>
        <taxon>Laelapidae</taxon>
        <taxon>Tropilaelaps</taxon>
    </lineage>
</organism>
<dbReference type="GO" id="GO:0006081">
    <property type="term" value="P:aldehyde metabolic process"/>
    <property type="evidence" value="ECO:0007669"/>
    <property type="project" value="InterPro"/>
</dbReference>
<feature type="non-terminal residue" evidence="2">
    <location>
        <position position="430"/>
    </location>
</feature>
<dbReference type="PANTHER" id="PTHR43570">
    <property type="entry name" value="ALDEHYDE DEHYDROGENASE"/>
    <property type="match status" value="1"/>
</dbReference>
<sequence>QNKTAALVGLLERFRDFVSDKHEALTRTLSSASPHKSRMIAHAGNSTVAKLPKVSPNPSRTLYFNQDAVLFVNGGVPENTELLKKRFEFIFFTRPLSVGRLVYKTAQRHFTPAVLELRGKCPTYMQFRRQTRSCHSLPAQRQTSTNQFISMALRVVRKIFDENPEISLNFGRIVTPRYAKRLVRLIADADVIGDQADPEKRFVTPTIAKDVRLIDPLMRKEILAPILPVMKIKDRPAVLEAQRRPAQDDLATTPSFVLVHLTLVVPGCWLFIRAILYQFLLRVFGHWRPVVRTMTWFATMAKQTGGRRHSAVQTIRPSDERRLGSAETFTPSNGERCFRVGERHPTHASPTPMFLCHCVGYFLPVLALRLRMFQPRSGAWVPVRFLLLHPPAPSFATPLTETVIDYFGMSLNNNTVANATIIQRVHPEVA</sequence>
<dbReference type="OrthoDB" id="440325at2759"/>
<dbReference type="InterPro" id="IPR016163">
    <property type="entry name" value="Ald_DH_C"/>
</dbReference>
<dbReference type="STRING" id="418985.A0A1V9XDK2"/>
<dbReference type="InterPro" id="IPR016162">
    <property type="entry name" value="Ald_DH_N"/>
</dbReference>
<dbReference type="Proteomes" id="UP000192247">
    <property type="component" value="Unassembled WGS sequence"/>
</dbReference>
<dbReference type="InParanoid" id="A0A1V9XDK2"/>
<dbReference type="InterPro" id="IPR016161">
    <property type="entry name" value="Ald_DH/histidinol_DH"/>
</dbReference>
<dbReference type="SUPFAM" id="SSF53720">
    <property type="entry name" value="ALDH-like"/>
    <property type="match status" value="1"/>
</dbReference>
<protein>
    <submittedName>
        <fullName evidence="2">Fatty aldehyde dehydrogenase-like</fullName>
    </submittedName>
</protein>
<feature type="non-terminal residue" evidence="2">
    <location>
        <position position="1"/>
    </location>
</feature>
<evidence type="ECO:0000313" key="3">
    <source>
        <dbReference type="Proteomes" id="UP000192247"/>
    </source>
</evidence>
<evidence type="ECO:0000256" key="1">
    <source>
        <dbReference type="ARBA" id="ARBA00023002"/>
    </source>
</evidence>
<accession>A0A1V9XDK2</accession>
<dbReference type="InterPro" id="IPR012394">
    <property type="entry name" value="Aldehyde_DH_NAD(P)"/>
</dbReference>
<proteinExistence type="predicted"/>
<dbReference type="GO" id="GO:0005737">
    <property type="term" value="C:cytoplasm"/>
    <property type="evidence" value="ECO:0007669"/>
    <property type="project" value="TreeGrafter"/>
</dbReference>
<keyword evidence="1" id="KW-0560">Oxidoreductase</keyword>
<dbReference type="PANTHER" id="PTHR43570:SF16">
    <property type="entry name" value="ALDEHYDE DEHYDROGENASE TYPE III, ISOFORM Q"/>
    <property type="match status" value="1"/>
</dbReference>
<keyword evidence="3" id="KW-1185">Reference proteome</keyword>
<dbReference type="Gene3D" id="3.40.309.10">
    <property type="entry name" value="Aldehyde Dehydrogenase, Chain A, domain 2"/>
    <property type="match status" value="1"/>
</dbReference>
<dbReference type="EMBL" id="MNPL01013997">
    <property type="protein sequence ID" value="OQR71627.1"/>
    <property type="molecule type" value="Genomic_DNA"/>
</dbReference>
<gene>
    <name evidence="2" type="ORF">BIW11_03935</name>
</gene>
<dbReference type="Gene3D" id="3.40.605.10">
    <property type="entry name" value="Aldehyde Dehydrogenase, Chain A, domain 1"/>
    <property type="match status" value="1"/>
</dbReference>
<dbReference type="GO" id="GO:0004029">
    <property type="term" value="F:aldehyde dehydrogenase (NAD+) activity"/>
    <property type="evidence" value="ECO:0007669"/>
    <property type="project" value="TreeGrafter"/>
</dbReference>
<dbReference type="AlphaFoldDB" id="A0A1V9XDK2"/>
<reference evidence="2 3" key="1">
    <citation type="journal article" date="2017" name="Gigascience">
        <title>Draft genome of the honey bee ectoparasitic mite, Tropilaelaps mercedesae, is shaped by the parasitic life history.</title>
        <authorList>
            <person name="Dong X."/>
            <person name="Armstrong S.D."/>
            <person name="Xia D."/>
            <person name="Makepeace B.L."/>
            <person name="Darby A.C."/>
            <person name="Kadowaki T."/>
        </authorList>
    </citation>
    <scope>NUCLEOTIDE SEQUENCE [LARGE SCALE GENOMIC DNA]</scope>
    <source>
        <strain evidence="2">Wuxi-XJTLU</strain>
    </source>
</reference>
<name>A0A1V9XDK2_9ACAR</name>
<evidence type="ECO:0000313" key="2">
    <source>
        <dbReference type="EMBL" id="OQR71627.1"/>
    </source>
</evidence>
<comment type="caution">
    <text evidence="2">The sequence shown here is derived from an EMBL/GenBank/DDBJ whole genome shotgun (WGS) entry which is preliminary data.</text>
</comment>